<reference evidence="9" key="1">
    <citation type="journal article" date="2023" name="IScience">
        <title>Live-bearing cockroach genome reveals convergent evolutionary mechanisms linked to viviparity in insects and beyond.</title>
        <authorList>
            <person name="Fouks B."/>
            <person name="Harrison M.C."/>
            <person name="Mikhailova A.A."/>
            <person name="Marchal E."/>
            <person name="English S."/>
            <person name="Carruthers M."/>
            <person name="Jennings E.C."/>
            <person name="Chiamaka E.L."/>
            <person name="Frigard R.A."/>
            <person name="Pippel M."/>
            <person name="Attardo G.M."/>
            <person name="Benoit J.B."/>
            <person name="Bornberg-Bauer E."/>
            <person name="Tobe S.S."/>
        </authorList>
    </citation>
    <scope>NUCLEOTIDE SEQUENCE</scope>
    <source>
        <strain evidence="9">Stay&amp;Tobe</strain>
    </source>
</reference>
<keyword evidence="5" id="KW-0560">Oxidoreductase</keyword>
<evidence type="ECO:0000256" key="3">
    <source>
        <dbReference type="ARBA" id="ARBA00022617"/>
    </source>
</evidence>
<dbReference type="GO" id="GO:0004497">
    <property type="term" value="F:monooxygenase activity"/>
    <property type="evidence" value="ECO:0007669"/>
    <property type="project" value="UniProtKB-KW"/>
</dbReference>
<reference evidence="9" key="2">
    <citation type="submission" date="2023-05" db="EMBL/GenBank/DDBJ databases">
        <authorList>
            <person name="Fouks B."/>
        </authorList>
    </citation>
    <scope>NUCLEOTIDE SEQUENCE</scope>
    <source>
        <strain evidence="9">Stay&amp;Tobe</strain>
        <tissue evidence="9">Testes</tissue>
    </source>
</reference>
<dbReference type="Pfam" id="PF00067">
    <property type="entry name" value="p450"/>
    <property type="match status" value="2"/>
</dbReference>
<feature type="transmembrane region" description="Helical" evidence="8">
    <location>
        <begin position="74"/>
        <end position="96"/>
    </location>
</feature>
<dbReference type="AlphaFoldDB" id="A0AAD8ELX6"/>
<dbReference type="InterPro" id="IPR036396">
    <property type="entry name" value="Cyt_P450_sf"/>
</dbReference>
<feature type="non-terminal residue" evidence="9">
    <location>
        <position position="1"/>
    </location>
</feature>
<accession>A0AAD8ELX6</accession>
<name>A0AAD8ELX6_DIPPU</name>
<dbReference type="PRINTS" id="PR00463">
    <property type="entry name" value="EP450I"/>
</dbReference>
<dbReference type="Proteomes" id="UP001233999">
    <property type="component" value="Unassembled WGS sequence"/>
</dbReference>
<keyword evidence="8" id="KW-0472">Membrane</keyword>
<keyword evidence="8" id="KW-0812">Transmembrane</keyword>
<dbReference type="InterPro" id="IPR050196">
    <property type="entry name" value="Cytochrome_P450_Monoox"/>
</dbReference>
<dbReference type="InterPro" id="IPR002401">
    <property type="entry name" value="Cyt_P450_E_grp-I"/>
</dbReference>
<dbReference type="InterPro" id="IPR001128">
    <property type="entry name" value="Cyt_P450"/>
</dbReference>
<feature type="transmembrane region" description="Helical" evidence="8">
    <location>
        <begin position="6"/>
        <end position="24"/>
    </location>
</feature>
<evidence type="ECO:0000313" key="10">
    <source>
        <dbReference type="Proteomes" id="UP001233999"/>
    </source>
</evidence>
<dbReference type="PANTHER" id="PTHR24291:SF177">
    <property type="entry name" value="CYTOCHROME P450 4AA1-RELATED"/>
    <property type="match status" value="1"/>
</dbReference>
<evidence type="ECO:0000256" key="1">
    <source>
        <dbReference type="ARBA" id="ARBA00001971"/>
    </source>
</evidence>
<evidence type="ECO:0000256" key="5">
    <source>
        <dbReference type="ARBA" id="ARBA00023002"/>
    </source>
</evidence>
<keyword evidence="8" id="KW-1133">Transmembrane helix</keyword>
<evidence type="ECO:0008006" key="11">
    <source>
        <dbReference type="Google" id="ProtNLM"/>
    </source>
</evidence>
<evidence type="ECO:0000256" key="2">
    <source>
        <dbReference type="ARBA" id="ARBA00010617"/>
    </source>
</evidence>
<dbReference type="GO" id="GO:0016705">
    <property type="term" value="F:oxidoreductase activity, acting on paired donors, with incorporation or reduction of molecular oxygen"/>
    <property type="evidence" value="ECO:0007669"/>
    <property type="project" value="InterPro"/>
</dbReference>
<evidence type="ECO:0000256" key="7">
    <source>
        <dbReference type="ARBA" id="ARBA00023033"/>
    </source>
</evidence>
<evidence type="ECO:0000313" key="9">
    <source>
        <dbReference type="EMBL" id="KAJ9594704.1"/>
    </source>
</evidence>
<dbReference type="Gene3D" id="1.10.630.10">
    <property type="entry name" value="Cytochrome P450"/>
    <property type="match status" value="1"/>
</dbReference>
<organism evidence="9 10">
    <name type="scientific">Diploptera punctata</name>
    <name type="common">Pacific beetle cockroach</name>
    <dbReference type="NCBI Taxonomy" id="6984"/>
    <lineage>
        <taxon>Eukaryota</taxon>
        <taxon>Metazoa</taxon>
        <taxon>Ecdysozoa</taxon>
        <taxon>Arthropoda</taxon>
        <taxon>Hexapoda</taxon>
        <taxon>Insecta</taxon>
        <taxon>Pterygota</taxon>
        <taxon>Neoptera</taxon>
        <taxon>Polyneoptera</taxon>
        <taxon>Dictyoptera</taxon>
        <taxon>Blattodea</taxon>
        <taxon>Blaberoidea</taxon>
        <taxon>Blaberidae</taxon>
        <taxon>Diplopterinae</taxon>
        <taxon>Diploptera</taxon>
    </lineage>
</organism>
<feature type="non-terminal residue" evidence="9">
    <location>
        <position position="395"/>
    </location>
</feature>
<keyword evidence="6" id="KW-0408">Iron</keyword>
<comment type="cofactor">
    <cofactor evidence="1">
        <name>heme</name>
        <dbReference type="ChEBI" id="CHEBI:30413"/>
    </cofactor>
</comment>
<dbReference type="EMBL" id="JASPKZ010002724">
    <property type="protein sequence ID" value="KAJ9594704.1"/>
    <property type="molecule type" value="Genomic_DNA"/>
</dbReference>
<dbReference type="GO" id="GO:0005506">
    <property type="term" value="F:iron ion binding"/>
    <property type="evidence" value="ECO:0007669"/>
    <property type="project" value="InterPro"/>
</dbReference>
<dbReference type="GO" id="GO:0020037">
    <property type="term" value="F:heme binding"/>
    <property type="evidence" value="ECO:0007669"/>
    <property type="project" value="InterPro"/>
</dbReference>
<evidence type="ECO:0000256" key="8">
    <source>
        <dbReference type="SAM" id="Phobius"/>
    </source>
</evidence>
<dbReference type="SUPFAM" id="SSF48264">
    <property type="entry name" value="Cytochrome P450"/>
    <property type="match status" value="1"/>
</dbReference>
<keyword evidence="4" id="KW-0479">Metal-binding</keyword>
<keyword evidence="10" id="KW-1185">Reference proteome</keyword>
<comment type="caution">
    <text evidence="9">The sequence shown here is derived from an EMBL/GenBank/DDBJ whole genome shotgun (WGS) entry which is preliminary data.</text>
</comment>
<evidence type="ECO:0000256" key="6">
    <source>
        <dbReference type="ARBA" id="ARBA00023004"/>
    </source>
</evidence>
<comment type="similarity">
    <text evidence="2">Belongs to the cytochrome P450 family.</text>
</comment>
<protein>
    <recommendedName>
        <fullName evidence="11">Cytochrome P450</fullName>
    </recommendedName>
</protein>
<sequence>MALDGWTLWSYVLLLIAAIASYYLKNWFRAVVLAFQIPAGPPAVPILGNALLIADNHKLHELGRYAYKQYGLVFRAWLTVIPLAVLFSPEHIQIVLSSNKNTEKMYFYRLLHNFLGQGLITNSGEKWRYHRRLIQPSFHLGVLESFISTFYHSAQLMVDELNARADLSAVNITFPVNENLKLYEAVLGIPLNSNIGSKEISPFRQGKLQQQNLFQFTNKILQERRNTRGPGKHINDKKETGKPKSLLDYMIDVSEVNSKFTEADMVHELCTFMLAGQDSVGSALAFTLFELARNPEVQEKVMEEITSVFGDDTRVPNMNDLRQLKYLEQCVKEGLRLYPSVPFVLRTLTEDAKIGKIILPAGCGILVSPFATHHQVEKRHPYAFLPFSAGPRNCI</sequence>
<feature type="transmembrane region" description="Helical" evidence="8">
    <location>
        <begin position="31"/>
        <end position="54"/>
    </location>
</feature>
<gene>
    <name evidence="9" type="ORF">L9F63_013978</name>
</gene>
<proteinExistence type="inferred from homology"/>
<evidence type="ECO:0000256" key="4">
    <source>
        <dbReference type="ARBA" id="ARBA00022723"/>
    </source>
</evidence>
<keyword evidence="7" id="KW-0503">Monooxygenase</keyword>
<keyword evidence="3" id="KW-0349">Heme</keyword>
<dbReference type="PRINTS" id="PR00385">
    <property type="entry name" value="P450"/>
</dbReference>
<dbReference type="PANTHER" id="PTHR24291">
    <property type="entry name" value="CYTOCHROME P450 FAMILY 4"/>
    <property type="match status" value="1"/>
</dbReference>